<dbReference type="CDD" id="cd07731">
    <property type="entry name" value="ComA-like_MBL-fold"/>
    <property type="match status" value="1"/>
</dbReference>
<dbReference type="PANTHER" id="PTHR30619">
    <property type="entry name" value="DNA INTERNALIZATION/COMPETENCE PROTEIN COMEC/REC2"/>
    <property type="match status" value="1"/>
</dbReference>
<dbReference type="AlphaFoldDB" id="A0A317G0Q7"/>
<feature type="region of interest" description="Disordered" evidence="1">
    <location>
        <begin position="311"/>
        <end position="330"/>
    </location>
</feature>
<dbReference type="Gene3D" id="3.60.15.10">
    <property type="entry name" value="Ribonuclease Z/Hydroxyacylglutathione hydrolase-like"/>
    <property type="match status" value="1"/>
</dbReference>
<feature type="compositionally biased region" description="Polar residues" evidence="1">
    <location>
        <begin position="314"/>
        <end position="330"/>
    </location>
</feature>
<dbReference type="PANTHER" id="PTHR30619:SF7">
    <property type="entry name" value="BETA-LACTAMASE DOMAIN PROTEIN"/>
    <property type="match status" value="1"/>
</dbReference>
<dbReference type="SMART" id="SM00849">
    <property type="entry name" value="Lactamase_B"/>
    <property type="match status" value="1"/>
</dbReference>
<gene>
    <name evidence="3" type="ORF">CPT75_07945</name>
</gene>
<dbReference type="InterPro" id="IPR035451">
    <property type="entry name" value="Ada-like_dom_sf"/>
</dbReference>
<comment type="caution">
    <text evidence="3">The sequence shown here is derived from an EMBL/GenBank/DDBJ whole genome shotgun (WGS) entry which is preliminary data.</text>
</comment>
<accession>A0A317G0Q7</accession>
<evidence type="ECO:0000313" key="4">
    <source>
        <dbReference type="Proteomes" id="UP000245488"/>
    </source>
</evidence>
<dbReference type="EMBL" id="NXNG01000001">
    <property type="protein sequence ID" value="PWT27039.1"/>
    <property type="molecule type" value="Genomic_DNA"/>
</dbReference>
<dbReference type="Proteomes" id="UP000245488">
    <property type="component" value="Chromosome"/>
</dbReference>
<feature type="domain" description="Metallo-beta-lactamase" evidence="2">
    <location>
        <begin position="58"/>
        <end position="253"/>
    </location>
</feature>
<evidence type="ECO:0000256" key="1">
    <source>
        <dbReference type="SAM" id="MobiDB-lite"/>
    </source>
</evidence>
<sequence length="388" mass="41674">MVRHKKWSFLFLILSAFVLLLLVVFISLNSGASFNDINAMAASSDTSGFTATFIDVGQGDSSLITCDGHSMLIDGGTSDQSQKLYSILKSQNINQLDYVVCTHPHADHAGGLPGALAYAKVGAAFAPVTTYDNSSFNKYVKAVEKQGKSIIVPEVGSMYPLGNAIITVLGPTDVEPSMDPNDISLVLRIDYGQNSFLFSGDAEQEEQQLLMWNEYDLLNVDVLKAAHHGSSNGASYAFIKAVSPSVTVISCGVGNSYGHPHAEALELLQQYNSALYRTDLQGDIVVSSDGTNISVAVSKNELAAVWTPGVGETASDTTTRQTPVVEDNSATTQTDSGVTYIVNINTKKFHLPTCPSVKKMKESNKMTFTGSREDLINQGYDPCQNCNP</sequence>
<dbReference type="Pfam" id="PF00753">
    <property type="entry name" value="Lactamase_B"/>
    <property type="match status" value="1"/>
</dbReference>
<evidence type="ECO:0000313" key="3">
    <source>
        <dbReference type="EMBL" id="PWT27039.1"/>
    </source>
</evidence>
<organism evidence="3 4">
    <name type="scientific">Butyrivibrio fibrisolvens</name>
    <dbReference type="NCBI Taxonomy" id="831"/>
    <lineage>
        <taxon>Bacteria</taxon>
        <taxon>Bacillati</taxon>
        <taxon>Bacillota</taxon>
        <taxon>Clostridia</taxon>
        <taxon>Lachnospirales</taxon>
        <taxon>Lachnospiraceae</taxon>
        <taxon>Butyrivibrio</taxon>
    </lineage>
</organism>
<dbReference type="InterPro" id="IPR035681">
    <property type="entry name" value="ComA-like_MBL"/>
</dbReference>
<name>A0A317G0Q7_BUTFI</name>
<keyword evidence="4" id="KW-1185">Reference proteome</keyword>
<dbReference type="RefSeq" id="WP_110072676.1">
    <property type="nucleotide sequence ID" value="NZ_CM009896.1"/>
</dbReference>
<dbReference type="SUPFAM" id="SSF57884">
    <property type="entry name" value="Ada DNA repair protein, N-terminal domain (N-Ada 10)"/>
    <property type="match status" value="1"/>
</dbReference>
<dbReference type="InterPro" id="IPR001279">
    <property type="entry name" value="Metallo-B-lactamas"/>
</dbReference>
<dbReference type="InterPro" id="IPR052159">
    <property type="entry name" value="Competence_DNA_uptake"/>
</dbReference>
<keyword evidence="3" id="KW-0378">Hydrolase</keyword>
<reference evidence="3 4" key="1">
    <citation type="submission" date="2017-09" db="EMBL/GenBank/DDBJ databases">
        <title>High-quality draft genome sequence of Butyrivibrio fibrisolvens INBov1, isolated from cow rumen.</title>
        <authorList>
            <person name="Rodriguez Hernaez J."/>
            <person name="Rivarola M."/>
            <person name="Paniego N."/>
            <person name="Cravero S."/>
            <person name="Ceron Cucchi M."/>
            <person name="Martinez M.C."/>
        </authorList>
    </citation>
    <scope>NUCLEOTIDE SEQUENCE [LARGE SCALE GENOMIC DNA]</scope>
    <source>
        <strain evidence="3 4">INBov1</strain>
    </source>
</reference>
<evidence type="ECO:0000259" key="2">
    <source>
        <dbReference type="SMART" id="SM00849"/>
    </source>
</evidence>
<dbReference type="GO" id="GO:0016787">
    <property type="term" value="F:hydrolase activity"/>
    <property type="evidence" value="ECO:0007669"/>
    <property type="project" value="UniProtKB-KW"/>
</dbReference>
<dbReference type="SUPFAM" id="SSF56281">
    <property type="entry name" value="Metallo-hydrolase/oxidoreductase"/>
    <property type="match status" value="1"/>
</dbReference>
<dbReference type="InterPro" id="IPR036866">
    <property type="entry name" value="RibonucZ/Hydroxyglut_hydro"/>
</dbReference>
<dbReference type="Gene3D" id="3.40.10.10">
    <property type="entry name" value="DNA Methylphosphotriester Repair Domain"/>
    <property type="match status" value="1"/>
</dbReference>
<protein>
    <submittedName>
        <fullName evidence="3">MBL fold hydrolase</fullName>
    </submittedName>
</protein>
<proteinExistence type="predicted"/>